<protein>
    <submittedName>
        <fullName evidence="6">Hydrolase of the HAD superfamily</fullName>
    </submittedName>
</protein>
<dbReference type="Pfam" id="PF13419">
    <property type="entry name" value="HAD_2"/>
    <property type="match status" value="1"/>
</dbReference>
<dbReference type="EMBL" id="JAVDYC010000001">
    <property type="protein sequence ID" value="MDR7325304.1"/>
    <property type="molecule type" value="Genomic_DNA"/>
</dbReference>
<dbReference type="AlphaFoldDB" id="A0AAE4CXZ4"/>
<evidence type="ECO:0000313" key="6">
    <source>
        <dbReference type="EMBL" id="MDR7325304.1"/>
    </source>
</evidence>
<gene>
    <name evidence="6" type="ORF">J2S44_005554</name>
</gene>
<dbReference type="Gene3D" id="3.40.50.1000">
    <property type="entry name" value="HAD superfamily/HAD-like"/>
    <property type="match status" value="1"/>
</dbReference>
<dbReference type="SFLD" id="SFLDG01129">
    <property type="entry name" value="C1.5:_HAD__Beta-PGM__Phosphata"/>
    <property type="match status" value="1"/>
</dbReference>
<evidence type="ECO:0000256" key="2">
    <source>
        <dbReference type="ARBA" id="ARBA00006171"/>
    </source>
</evidence>
<keyword evidence="6" id="KW-0378">Hydrolase</keyword>
<proteinExistence type="inferred from homology"/>
<dbReference type="PRINTS" id="PR00413">
    <property type="entry name" value="HADHALOGNASE"/>
</dbReference>
<dbReference type="SFLD" id="SFLDG01135">
    <property type="entry name" value="C1.5.6:_HAD__Beta-PGM__Phospha"/>
    <property type="match status" value="1"/>
</dbReference>
<keyword evidence="4" id="KW-0460">Magnesium</keyword>
<evidence type="ECO:0000256" key="5">
    <source>
        <dbReference type="ARBA" id="ARBA00023277"/>
    </source>
</evidence>
<comment type="similarity">
    <text evidence="2">Belongs to the HAD-like hydrolase superfamily. CbbY/CbbZ/Gph/YieH family.</text>
</comment>
<dbReference type="InterPro" id="IPR023198">
    <property type="entry name" value="PGP-like_dom2"/>
</dbReference>
<organism evidence="6 7">
    <name type="scientific">Catenuloplanes niger</name>
    <dbReference type="NCBI Taxonomy" id="587534"/>
    <lineage>
        <taxon>Bacteria</taxon>
        <taxon>Bacillati</taxon>
        <taxon>Actinomycetota</taxon>
        <taxon>Actinomycetes</taxon>
        <taxon>Micromonosporales</taxon>
        <taxon>Micromonosporaceae</taxon>
        <taxon>Catenuloplanes</taxon>
    </lineage>
</organism>
<dbReference type="InterPro" id="IPR036412">
    <property type="entry name" value="HAD-like_sf"/>
</dbReference>
<sequence>MRALIFDFDGLLMDTETTLLESWRWAYRQHGLELDPAGFFADHGGDANEPRYAALAAAVGAGFDRDGSHRRRQAYRLTLNAALTPAPGVVAWLDRAAELGLRLAVASSSPRPHVASMLTQAGLLDRFETLATGDEVAAHKPDPAVYRLALERLGVPAATALAFEDTPHGVAAAHAAGLRCVAVPNPHADRSRFGAADLLLTSAADITVDELLTRLDPAT</sequence>
<dbReference type="SFLD" id="SFLDS00003">
    <property type="entry name" value="Haloacid_Dehalogenase"/>
    <property type="match status" value="1"/>
</dbReference>
<dbReference type="InterPro" id="IPR023214">
    <property type="entry name" value="HAD_sf"/>
</dbReference>
<dbReference type="InterPro" id="IPR041492">
    <property type="entry name" value="HAD_2"/>
</dbReference>
<dbReference type="Proteomes" id="UP001183629">
    <property type="component" value="Unassembled WGS sequence"/>
</dbReference>
<dbReference type="SUPFAM" id="SSF56784">
    <property type="entry name" value="HAD-like"/>
    <property type="match status" value="1"/>
</dbReference>
<evidence type="ECO:0000256" key="1">
    <source>
        <dbReference type="ARBA" id="ARBA00001946"/>
    </source>
</evidence>
<dbReference type="Gene3D" id="1.10.150.240">
    <property type="entry name" value="Putative phosphatase, domain 2"/>
    <property type="match status" value="1"/>
</dbReference>
<keyword evidence="7" id="KW-1185">Reference proteome</keyword>
<evidence type="ECO:0000256" key="3">
    <source>
        <dbReference type="ARBA" id="ARBA00022723"/>
    </source>
</evidence>
<dbReference type="NCBIfam" id="TIGR01509">
    <property type="entry name" value="HAD-SF-IA-v3"/>
    <property type="match status" value="1"/>
</dbReference>
<dbReference type="PANTHER" id="PTHR46193">
    <property type="entry name" value="6-PHOSPHOGLUCONATE PHOSPHATASE"/>
    <property type="match status" value="1"/>
</dbReference>
<keyword evidence="3" id="KW-0479">Metal-binding</keyword>
<evidence type="ECO:0000313" key="7">
    <source>
        <dbReference type="Proteomes" id="UP001183629"/>
    </source>
</evidence>
<dbReference type="RefSeq" id="WP_310419917.1">
    <property type="nucleotide sequence ID" value="NZ_JAVDYC010000001.1"/>
</dbReference>
<evidence type="ECO:0000256" key="4">
    <source>
        <dbReference type="ARBA" id="ARBA00022842"/>
    </source>
</evidence>
<reference evidence="6 7" key="1">
    <citation type="submission" date="2023-07" db="EMBL/GenBank/DDBJ databases">
        <title>Sequencing the genomes of 1000 actinobacteria strains.</title>
        <authorList>
            <person name="Klenk H.-P."/>
        </authorList>
    </citation>
    <scope>NUCLEOTIDE SEQUENCE [LARGE SCALE GENOMIC DNA]</scope>
    <source>
        <strain evidence="6 7">DSM 44711</strain>
    </source>
</reference>
<comment type="caution">
    <text evidence="6">The sequence shown here is derived from an EMBL/GenBank/DDBJ whole genome shotgun (WGS) entry which is preliminary data.</text>
</comment>
<dbReference type="PANTHER" id="PTHR46193:SF18">
    <property type="entry name" value="HEXITOL PHOSPHATASE B"/>
    <property type="match status" value="1"/>
</dbReference>
<name>A0AAE4CXZ4_9ACTN</name>
<keyword evidence="5" id="KW-0119">Carbohydrate metabolism</keyword>
<dbReference type="GO" id="GO:0046872">
    <property type="term" value="F:metal ion binding"/>
    <property type="evidence" value="ECO:0007669"/>
    <property type="project" value="UniProtKB-KW"/>
</dbReference>
<comment type="cofactor">
    <cofactor evidence="1">
        <name>Mg(2+)</name>
        <dbReference type="ChEBI" id="CHEBI:18420"/>
    </cofactor>
</comment>
<dbReference type="InterPro" id="IPR051600">
    <property type="entry name" value="Beta-PGM-like"/>
</dbReference>
<accession>A0AAE4CXZ4</accession>
<dbReference type="InterPro" id="IPR006439">
    <property type="entry name" value="HAD-SF_hydro_IA"/>
</dbReference>
<dbReference type="GO" id="GO:0016787">
    <property type="term" value="F:hydrolase activity"/>
    <property type="evidence" value="ECO:0007669"/>
    <property type="project" value="UniProtKB-KW"/>
</dbReference>